<reference evidence="2 3" key="1">
    <citation type="submission" date="2015-06" db="EMBL/GenBank/DDBJ databases">
        <title>Draft genome of the ant-associated black yeast Phialophora attae CBS 131958.</title>
        <authorList>
            <person name="Moreno L.F."/>
            <person name="Stielow B.J."/>
            <person name="de Hoog S."/>
            <person name="Vicente V.A."/>
            <person name="Weiss V.A."/>
            <person name="de Vries M."/>
            <person name="Cruz L.M."/>
            <person name="Souza E.M."/>
        </authorList>
    </citation>
    <scope>NUCLEOTIDE SEQUENCE [LARGE SCALE GENOMIC DNA]</scope>
    <source>
        <strain evidence="2 3">CBS 131958</strain>
    </source>
</reference>
<comment type="caution">
    <text evidence="2">The sequence shown here is derived from an EMBL/GenBank/DDBJ whole genome shotgun (WGS) entry which is preliminary data.</text>
</comment>
<dbReference type="AlphaFoldDB" id="A0A0N1HAU0"/>
<keyword evidence="1" id="KW-0472">Membrane</keyword>
<accession>A0A0N1HAU0</accession>
<dbReference type="VEuPathDB" id="FungiDB:AB675_2302"/>
<keyword evidence="1" id="KW-0812">Transmembrane</keyword>
<gene>
    <name evidence="2" type="ORF">AB675_2302</name>
</gene>
<proteinExistence type="predicted"/>
<dbReference type="GeneID" id="28734143"/>
<dbReference type="Proteomes" id="UP000038010">
    <property type="component" value="Unassembled WGS sequence"/>
</dbReference>
<keyword evidence="1" id="KW-1133">Transmembrane helix</keyword>
<evidence type="ECO:0000313" key="3">
    <source>
        <dbReference type="Proteomes" id="UP000038010"/>
    </source>
</evidence>
<evidence type="ECO:0000256" key="1">
    <source>
        <dbReference type="SAM" id="Phobius"/>
    </source>
</evidence>
<evidence type="ECO:0000313" key="2">
    <source>
        <dbReference type="EMBL" id="KPI45313.1"/>
    </source>
</evidence>
<sequence>MGSNQTTPTPWYSDPNGDLRQDIFVWFLFIIVIDRAAAMYRRFRPANSINTTASIAEDRLDGCQEVSDANVSEVAASIIKFLSEHPRGPQNGLDEMLEALLQYNKLSKHPVVFDANNARCTGGSKTN</sequence>
<protein>
    <submittedName>
        <fullName evidence="2">Uncharacterized protein</fullName>
    </submittedName>
</protein>
<name>A0A0N1HAU0_9EURO</name>
<organism evidence="2 3">
    <name type="scientific">Cyphellophora attinorum</name>
    <dbReference type="NCBI Taxonomy" id="1664694"/>
    <lineage>
        <taxon>Eukaryota</taxon>
        <taxon>Fungi</taxon>
        <taxon>Dikarya</taxon>
        <taxon>Ascomycota</taxon>
        <taxon>Pezizomycotina</taxon>
        <taxon>Eurotiomycetes</taxon>
        <taxon>Chaetothyriomycetidae</taxon>
        <taxon>Chaetothyriales</taxon>
        <taxon>Cyphellophoraceae</taxon>
        <taxon>Cyphellophora</taxon>
    </lineage>
</organism>
<dbReference type="RefSeq" id="XP_018005276.1">
    <property type="nucleotide sequence ID" value="XM_018142263.1"/>
</dbReference>
<dbReference type="EMBL" id="LFJN01000002">
    <property type="protein sequence ID" value="KPI45313.1"/>
    <property type="molecule type" value="Genomic_DNA"/>
</dbReference>
<feature type="transmembrane region" description="Helical" evidence="1">
    <location>
        <begin position="23"/>
        <end position="40"/>
    </location>
</feature>
<keyword evidence="3" id="KW-1185">Reference proteome</keyword>